<reference evidence="1" key="2">
    <citation type="submission" date="2023-05" db="EMBL/GenBank/DDBJ databases">
        <title>Efficient inhibition of multidrug-resistant Escherichia coli by a new antibiotic combination.</title>
        <authorList>
            <person name="Lin T."/>
        </authorList>
    </citation>
    <scope>NUCLEOTIDE SEQUENCE</scope>
    <source>
        <strain evidence="1">YmmD45</strain>
    </source>
</reference>
<evidence type="ECO:0000313" key="5">
    <source>
        <dbReference type="Proteomes" id="UP000277930"/>
    </source>
</evidence>
<dbReference type="EMBL" id="LR134246">
    <property type="protein sequence ID" value="VED36659.1"/>
    <property type="molecule type" value="Genomic_DNA"/>
</dbReference>
<dbReference type="Proteomes" id="UP000277930">
    <property type="component" value="Chromosome 1"/>
</dbReference>
<organism evidence="2 4">
    <name type="scientific">Escherichia coli</name>
    <dbReference type="NCBI Taxonomy" id="562"/>
    <lineage>
        <taxon>Bacteria</taxon>
        <taxon>Pseudomonadati</taxon>
        <taxon>Pseudomonadota</taxon>
        <taxon>Gammaproteobacteria</taxon>
        <taxon>Enterobacterales</taxon>
        <taxon>Enterobacteriaceae</taxon>
        <taxon>Escherichia</taxon>
    </lineage>
</organism>
<reference evidence="4 5" key="1">
    <citation type="submission" date="2018-12" db="EMBL/GenBank/DDBJ databases">
        <authorList>
            <consortium name="Pathogen Informatics"/>
        </authorList>
    </citation>
    <scope>NUCLEOTIDE SEQUENCE [LARGE SCALE GENOMIC DNA]</scope>
    <source>
        <strain evidence="2 4">NCTC9044</strain>
        <strain evidence="3 5">NCTC9702</strain>
    </source>
</reference>
<sequence length="134" mass="14565">MNDVYAVVDNNVVINVIIWDGISEWKPEAGNLVPLNGDAGIGWSYSDGVFTAPPPPERSHNALVAEAELQKSALLTVANNAIAPLQDAVDLEMATDDEQTLLLAWKKYRVLLNRVDTSAAPEIEWPTQPGERAS</sequence>
<dbReference type="InterPro" id="IPR003458">
    <property type="entry name" value="Phage_T4_Gp38_tail_assem"/>
</dbReference>
<dbReference type="RefSeq" id="WP_001000826.1">
    <property type="nucleotide sequence ID" value="NZ_BFHB01000050.1"/>
</dbReference>
<evidence type="ECO:0000313" key="1">
    <source>
        <dbReference type="EMBL" id="MDK2697616.1"/>
    </source>
</evidence>
<accession>A0A0P7MZN3</accession>
<dbReference type="Proteomes" id="UP000271797">
    <property type="component" value="Chromosome"/>
</dbReference>
<dbReference type="OMA" id="INTVVWD"/>
<dbReference type="Proteomes" id="UP001223829">
    <property type="component" value="Unassembled WGS sequence"/>
</dbReference>
<dbReference type="EMBL" id="LR134238">
    <property type="protein sequence ID" value="VED13160.1"/>
    <property type="molecule type" value="Genomic_DNA"/>
</dbReference>
<dbReference type="PANTHER" id="PTHR34413:SF2">
    <property type="entry name" value="PROPHAGE TAIL FIBER ASSEMBLY PROTEIN HOMOLOG TFAE-RELATED"/>
    <property type="match status" value="1"/>
</dbReference>
<dbReference type="EMBL" id="JASMQD010000001">
    <property type="protein sequence ID" value="MDK2697616.1"/>
    <property type="molecule type" value="Genomic_DNA"/>
</dbReference>
<gene>
    <name evidence="2" type="ORF">NCTC9044_04029</name>
    <name evidence="3" type="ORF">NCTC9702_03948</name>
    <name evidence="1" type="ORF">QO046_25440</name>
</gene>
<evidence type="ECO:0000313" key="4">
    <source>
        <dbReference type="Proteomes" id="UP000271797"/>
    </source>
</evidence>
<evidence type="ECO:0000313" key="3">
    <source>
        <dbReference type="EMBL" id="VED36659.1"/>
    </source>
</evidence>
<dbReference type="Pfam" id="PF02413">
    <property type="entry name" value="Caudo_TAP"/>
    <property type="match status" value="1"/>
</dbReference>
<name>A0A0P7MZN3_ECOLX</name>
<protein>
    <submittedName>
        <fullName evidence="1 2">Tail fiber assembly protein</fullName>
    </submittedName>
</protein>
<dbReference type="PANTHER" id="PTHR34413">
    <property type="entry name" value="PROPHAGE TAIL FIBER ASSEMBLY PROTEIN HOMOLOG TFAE-RELATED-RELATED"/>
    <property type="match status" value="1"/>
</dbReference>
<dbReference type="InterPro" id="IPR051220">
    <property type="entry name" value="TFA_Chaperone"/>
</dbReference>
<dbReference type="AlphaFoldDB" id="A0A0P7MZN3"/>
<proteinExistence type="predicted"/>
<evidence type="ECO:0000313" key="2">
    <source>
        <dbReference type="EMBL" id="VED13160.1"/>
    </source>
</evidence>